<name>A0A2A6DWN7_9BACL</name>
<keyword evidence="1" id="KW-0472">Membrane</keyword>
<keyword evidence="1" id="KW-1133">Transmembrane helix</keyword>
<evidence type="ECO:0000313" key="2">
    <source>
        <dbReference type="EMBL" id="PDO09174.1"/>
    </source>
</evidence>
<proteinExistence type="predicted"/>
<gene>
    <name evidence="2" type="ORF">BLM47_14080</name>
</gene>
<dbReference type="AlphaFoldDB" id="A0A2A6DWN7"/>
<evidence type="ECO:0000256" key="1">
    <source>
        <dbReference type="SAM" id="Phobius"/>
    </source>
</evidence>
<comment type="caution">
    <text evidence="2">The sequence shown here is derived from an EMBL/GenBank/DDBJ whole genome shotgun (WGS) entry which is preliminary data.</text>
</comment>
<accession>A0A2A6DWN7</accession>
<dbReference type="EMBL" id="MOXJ01000076">
    <property type="protein sequence ID" value="PDO09174.1"/>
    <property type="molecule type" value="Genomic_DNA"/>
</dbReference>
<protein>
    <submittedName>
        <fullName evidence="2">Uncharacterized protein</fullName>
    </submittedName>
</protein>
<dbReference type="Proteomes" id="UP000243688">
    <property type="component" value="Unassembled WGS sequence"/>
</dbReference>
<feature type="transmembrane region" description="Helical" evidence="1">
    <location>
        <begin position="12"/>
        <end position="30"/>
    </location>
</feature>
<evidence type="ECO:0000313" key="3">
    <source>
        <dbReference type="Proteomes" id="UP000243688"/>
    </source>
</evidence>
<feature type="non-terminal residue" evidence="2">
    <location>
        <position position="157"/>
    </location>
</feature>
<sequence>MIRIIIKLIPYALCLTILTCGFLGLSWWYYHRTFSGILESHGISPQDVKLSLETSYATYYLYERKRDDGLADIGILSIQSASQPIAEIRSGYKLANRFETTFRSDQKAVSVQAFGDIFIPSRIQSFLITGGVVRDTTPETKIRIKSPSRNRLYEPEQ</sequence>
<keyword evidence="1" id="KW-0812">Transmembrane</keyword>
<organism evidence="2 3">
    <name type="scientific">Candidatus Reconcilbacillus cellulovorans</name>
    <dbReference type="NCBI Taxonomy" id="1906605"/>
    <lineage>
        <taxon>Bacteria</taxon>
        <taxon>Bacillati</taxon>
        <taxon>Bacillota</taxon>
        <taxon>Bacilli</taxon>
        <taxon>Bacillales</taxon>
        <taxon>Paenibacillaceae</taxon>
        <taxon>Candidatus Reconcilbacillus</taxon>
    </lineage>
</organism>
<reference evidence="2 3" key="1">
    <citation type="submission" date="2016-12" db="EMBL/GenBank/DDBJ databases">
        <title>Candidatus Reconcilibacillus cellulovorans genome.</title>
        <authorList>
            <person name="Kolinko S."/>
            <person name="Wu Y.-W."/>
            <person name="Tachea F."/>
            <person name="Denzel E."/>
            <person name="Hiras J."/>
            <person name="Baecker N."/>
            <person name="Chan L.J."/>
            <person name="Eichorst S.A."/>
            <person name="Frey D."/>
            <person name="Adams P.D."/>
            <person name="Pray T."/>
            <person name="Tanjore D."/>
            <person name="Petzold C.J."/>
            <person name="Gladden J.M."/>
            <person name="Simmons B.A."/>
            <person name="Singer S.W."/>
        </authorList>
    </citation>
    <scope>NUCLEOTIDE SEQUENCE [LARGE SCALE GENOMIC DNA]</scope>
    <source>
        <strain evidence="2">JTherm</strain>
    </source>
</reference>